<evidence type="ECO:0000313" key="4">
    <source>
        <dbReference type="EMBL" id="CAK9864682.1"/>
    </source>
</evidence>
<evidence type="ECO:0008006" key="6">
    <source>
        <dbReference type="Google" id="ProtNLM"/>
    </source>
</evidence>
<organism evidence="4 5">
    <name type="scientific">Sphagnum jensenii</name>
    <dbReference type="NCBI Taxonomy" id="128206"/>
    <lineage>
        <taxon>Eukaryota</taxon>
        <taxon>Viridiplantae</taxon>
        <taxon>Streptophyta</taxon>
        <taxon>Embryophyta</taxon>
        <taxon>Bryophyta</taxon>
        <taxon>Sphagnophytina</taxon>
        <taxon>Sphagnopsida</taxon>
        <taxon>Sphagnales</taxon>
        <taxon>Sphagnaceae</taxon>
        <taxon>Sphagnum</taxon>
    </lineage>
</organism>
<reference evidence="4" key="1">
    <citation type="submission" date="2024-03" db="EMBL/GenBank/DDBJ databases">
        <authorList>
            <consortium name="ELIXIR-Norway"/>
            <consortium name="Elixir Norway"/>
        </authorList>
    </citation>
    <scope>NUCLEOTIDE SEQUENCE</scope>
</reference>
<dbReference type="PANTHER" id="PTHR31916">
    <property type="match status" value="1"/>
</dbReference>
<evidence type="ECO:0000256" key="2">
    <source>
        <dbReference type="ARBA" id="ARBA00023277"/>
    </source>
</evidence>
<sequence>MCKYFWQDCAQLNNIYHYKTEEYSDTAVNKFNGIQDSILDWVFDFLPMKGGYFIRNVSPALMDFQWFAIDNCIAILLSLATPDPATAIMDLFEENWEELIGDIPLKVVYPALDGHDWQIVTGCGPKNTRWSYNNGDSWPSKDFSVWVLSVEW</sequence>
<dbReference type="Pfam" id="PF12899">
    <property type="entry name" value="Glyco_hydro_100"/>
    <property type="match status" value="1"/>
</dbReference>
<keyword evidence="1" id="KW-0378">Hydrolase</keyword>
<name>A0ABP1AQ24_9BRYO</name>
<dbReference type="Proteomes" id="UP001497522">
    <property type="component" value="Chromosome 14"/>
</dbReference>
<evidence type="ECO:0000256" key="1">
    <source>
        <dbReference type="ARBA" id="ARBA00022801"/>
    </source>
</evidence>
<dbReference type="InterPro" id="IPR024746">
    <property type="entry name" value="Glyco_hydro_100"/>
</dbReference>
<dbReference type="PANTHER" id="PTHR31916:SF59">
    <property type="entry name" value="CYTOSOLIC INVERTASE 1"/>
    <property type="match status" value="1"/>
</dbReference>
<evidence type="ECO:0000256" key="3">
    <source>
        <dbReference type="ARBA" id="ARBA00023295"/>
    </source>
</evidence>
<protein>
    <recommendedName>
        <fullName evidence="6">Beta-fructofuranosidase</fullName>
    </recommendedName>
</protein>
<keyword evidence="3" id="KW-0326">Glycosidase</keyword>
<accession>A0ABP1AQ24</accession>
<dbReference type="EMBL" id="OZ023715">
    <property type="protein sequence ID" value="CAK9864682.1"/>
    <property type="molecule type" value="Genomic_DNA"/>
</dbReference>
<evidence type="ECO:0000313" key="5">
    <source>
        <dbReference type="Proteomes" id="UP001497522"/>
    </source>
</evidence>
<keyword evidence="2" id="KW-0119">Carbohydrate metabolism</keyword>
<dbReference type="InterPro" id="IPR008928">
    <property type="entry name" value="6-hairpin_glycosidase_sf"/>
</dbReference>
<keyword evidence="5" id="KW-1185">Reference proteome</keyword>
<dbReference type="SUPFAM" id="SSF48208">
    <property type="entry name" value="Six-hairpin glycosidases"/>
    <property type="match status" value="1"/>
</dbReference>
<gene>
    <name evidence="4" type="ORF">CSSPJE1EN2_LOCUS7677</name>
</gene>
<proteinExistence type="predicted"/>